<dbReference type="PANTHER" id="PTHR38342">
    <property type="entry name" value="SLR5037 PROTEIN"/>
    <property type="match status" value="1"/>
</dbReference>
<feature type="domain" description="DUF302" evidence="1">
    <location>
        <begin position="209"/>
        <end position="271"/>
    </location>
</feature>
<proteinExistence type="predicted"/>
<feature type="domain" description="DUF302" evidence="1">
    <location>
        <begin position="66"/>
        <end position="126"/>
    </location>
</feature>
<dbReference type="CDD" id="cd14797">
    <property type="entry name" value="DUF302"/>
    <property type="match status" value="2"/>
</dbReference>
<dbReference type="PROSITE" id="PS51257">
    <property type="entry name" value="PROKAR_LIPOPROTEIN"/>
    <property type="match status" value="1"/>
</dbReference>
<sequence length="303" mass="32798">MKKLLVLALTTVIFACNSDDDNAQVINNPETPGLAYALSDTDFTTTYNSLRSELQTNSNISIVAEVNHTANAQSIDETLRDTRVIFFGNPALGTPLMQENQLTGLDLPQKMLVYQDTDNNVFVSYNGTEYLAARHSGVGGASTLQQIKGALASFTENATNGSVTENSSTGITDKDGIITLTSNNDFNTTYNNLRNAVVDNAALTLFAELDHQANAETVGMTLNPTRVIIFGNPELGTPLMKNSQTTGIDLPQKMLVWEKEDGTVNISYNNPSFLQERHGITGNEDTLQQIKSALNNLAIDAAN</sequence>
<protein>
    <recommendedName>
        <fullName evidence="1">DUF302 domain-containing protein</fullName>
    </recommendedName>
</protein>
<dbReference type="OrthoDB" id="9799367at2"/>
<dbReference type="Proteomes" id="UP000245962">
    <property type="component" value="Unassembled WGS sequence"/>
</dbReference>
<dbReference type="Gene3D" id="3.30.310.70">
    <property type="entry name" value="TT1751-like domain"/>
    <property type="match status" value="2"/>
</dbReference>
<evidence type="ECO:0000313" key="2">
    <source>
        <dbReference type="EMBL" id="PVW17116.1"/>
    </source>
</evidence>
<evidence type="ECO:0000259" key="1">
    <source>
        <dbReference type="Pfam" id="PF03625"/>
    </source>
</evidence>
<dbReference type="InterPro" id="IPR035923">
    <property type="entry name" value="TT1751-like_sf"/>
</dbReference>
<dbReference type="AlphaFoldDB" id="A0A2U0I7P5"/>
<name>A0A2U0I7P5_9FLAO</name>
<organism evidence="2 3">
    <name type="scientific">Marixanthomonas spongiae</name>
    <dbReference type="NCBI Taxonomy" id="2174845"/>
    <lineage>
        <taxon>Bacteria</taxon>
        <taxon>Pseudomonadati</taxon>
        <taxon>Bacteroidota</taxon>
        <taxon>Flavobacteriia</taxon>
        <taxon>Flavobacteriales</taxon>
        <taxon>Flavobacteriaceae</taxon>
        <taxon>Marixanthomonas</taxon>
    </lineage>
</organism>
<dbReference type="RefSeq" id="WP_116692860.1">
    <property type="nucleotide sequence ID" value="NZ_QEHR01000001.1"/>
</dbReference>
<dbReference type="InterPro" id="IPR005180">
    <property type="entry name" value="DUF302"/>
</dbReference>
<dbReference type="EMBL" id="QEHR01000001">
    <property type="protein sequence ID" value="PVW17116.1"/>
    <property type="molecule type" value="Genomic_DNA"/>
</dbReference>
<gene>
    <name evidence="2" type="ORF">DDV96_00935</name>
</gene>
<evidence type="ECO:0000313" key="3">
    <source>
        <dbReference type="Proteomes" id="UP000245962"/>
    </source>
</evidence>
<dbReference type="Pfam" id="PF03625">
    <property type="entry name" value="DUF302"/>
    <property type="match status" value="2"/>
</dbReference>
<reference evidence="2 3" key="1">
    <citation type="submission" date="2018-04" db="EMBL/GenBank/DDBJ databases">
        <title>Marixanthomonas spongiae HN-E44 sp. nov., isolated from a marine sponge.</title>
        <authorList>
            <person name="Luo L."/>
            <person name="Zhuang L."/>
        </authorList>
    </citation>
    <scope>NUCLEOTIDE SEQUENCE [LARGE SCALE GENOMIC DNA]</scope>
    <source>
        <strain evidence="2 3">HN-E44</strain>
    </source>
</reference>
<keyword evidence="3" id="KW-1185">Reference proteome</keyword>
<dbReference type="PANTHER" id="PTHR38342:SF2">
    <property type="entry name" value="INNER MEMBRANE OR EXPORTED"/>
    <property type="match status" value="1"/>
</dbReference>
<dbReference type="SUPFAM" id="SSF103247">
    <property type="entry name" value="TT1751-like"/>
    <property type="match status" value="2"/>
</dbReference>
<accession>A0A2U0I7P5</accession>
<comment type="caution">
    <text evidence="2">The sequence shown here is derived from an EMBL/GenBank/DDBJ whole genome shotgun (WGS) entry which is preliminary data.</text>
</comment>